<organism evidence="4 5">
    <name type="scientific">Remersonia thermophila</name>
    <dbReference type="NCBI Taxonomy" id="72144"/>
    <lineage>
        <taxon>Eukaryota</taxon>
        <taxon>Fungi</taxon>
        <taxon>Dikarya</taxon>
        <taxon>Ascomycota</taxon>
        <taxon>Pezizomycotina</taxon>
        <taxon>Sordariomycetes</taxon>
        <taxon>Sordariomycetidae</taxon>
        <taxon>Sordariales</taxon>
        <taxon>Sordariales incertae sedis</taxon>
        <taxon>Remersonia</taxon>
    </lineage>
</organism>
<dbReference type="EMBL" id="JAZGUE010000001">
    <property type="protein sequence ID" value="KAL2271672.1"/>
    <property type="molecule type" value="Genomic_DNA"/>
</dbReference>
<dbReference type="RefSeq" id="XP_070870396.1">
    <property type="nucleotide sequence ID" value="XM_071007159.1"/>
</dbReference>
<name>A0ABR4DN10_9PEZI</name>
<dbReference type="PANTHER" id="PTHR28063">
    <property type="entry name" value="RNA POLYMERASE II NUCLEAR LOCALIZATION PROTEIN IWR1"/>
    <property type="match status" value="1"/>
</dbReference>
<accession>A0ABR4DN10</accession>
<gene>
    <name evidence="4" type="ORF">VTJ83DRAFT_1043</name>
</gene>
<feature type="compositionally biased region" description="Acidic residues" evidence="2">
    <location>
        <begin position="432"/>
        <end position="445"/>
    </location>
</feature>
<feature type="compositionally biased region" description="Acidic residues" evidence="2">
    <location>
        <begin position="455"/>
        <end position="464"/>
    </location>
</feature>
<comment type="caution">
    <text evidence="4">The sequence shown here is derived from an EMBL/GenBank/DDBJ whole genome shotgun (WGS) entry which is preliminary data.</text>
</comment>
<dbReference type="GeneID" id="98121803"/>
<feature type="region of interest" description="Disordered" evidence="2">
    <location>
        <begin position="269"/>
        <end position="315"/>
    </location>
</feature>
<sequence>MPTMASLPPDTIHVKRKRGTDEAPVDFLRLEPSKRSRSEGGWVYQRRIVTTADASPSPAAAADASSPAVPLIQATRDGDEQRLLKHPGERASALPIASHDSATSETAPDTATPHPTLSNPTADRIRRFHLSRPNSPQPPAPGGISKKRSMPAIFVERGAKKQRETLAKVLMQEPTVAPSERTSSPKPAPDASRSAEPPSQTINGQDKESRAAAAGPARKLKRPGTKATSQTKHELPPSMRQPPESAANMDELARIMDDWTLSEIAKNLGRMEEQSTTSKFSPAKPSRFKPKAPAKRYFERHPPPAQPQPVVQASRRASIMDVDSVPELAPAESTDEESDGDYILEVYERVPAERLRDQAVPAHKVGLLVFDTEPDMVEFFYGNQSESEDGFPEDEDDENAENYYAADYPDEDLDWDDEFDRNPYHYTNQNDSDMEEFDERDFIDEVLERFGEQGGTEEEEDGEQEGGIKPPTTGPG</sequence>
<feature type="region of interest" description="Disordered" evidence="2">
    <location>
        <begin position="76"/>
        <end position="250"/>
    </location>
</feature>
<comment type="similarity">
    <text evidence="1">Belongs to the IWR1/SLC7A6OS family.</text>
</comment>
<dbReference type="InterPro" id="IPR040150">
    <property type="entry name" value="Iwr1"/>
</dbReference>
<dbReference type="Pfam" id="PF08574">
    <property type="entry name" value="Iwr1"/>
    <property type="match status" value="1"/>
</dbReference>
<feature type="compositionally biased region" description="Acidic residues" evidence="2">
    <location>
        <begin position="386"/>
        <end position="400"/>
    </location>
</feature>
<dbReference type="Proteomes" id="UP001600064">
    <property type="component" value="Unassembled WGS sequence"/>
</dbReference>
<evidence type="ECO:0000256" key="2">
    <source>
        <dbReference type="SAM" id="MobiDB-lite"/>
    </source>
</evidence>
<keyword evidence="5" id="KW-1185">Reference proteome</keyword>
<feature type="compositionally biased region" description="Polar residues" evidence="2">
    <location>
        <begin position="100"/>
        <end position="121"/>
    </location>
</feature>
<feature type="compositionally biased region" description="Basic and acidic residues" evidence="2">
    <location>
        <begin position="28"/>
        <end position="38"/>
    </location>
</feature>
<evidence type="ECO:0000256" key="1">
    <source>
        <dbReference type="ARBA" id="ARBA00010218"/>
    </source>
</evidence>
<feature type="region of interest" description="Disordered" evidence="2">
    <location>
        <begin position="1"/>
        <end position="41"/>
    </location>
</feature>
<reference evidence="4 5" key="1">
    <citation type="journal article" date="2024" name="Commun. Biol.">
        <title>Comparative genomic analysis of thermophilic fungi reveals convergent evolutionary adaptations and gene losses.</title>
        <authorList>
            <person name="Steindorff A.S."/>
            <person name="Aguilar-Pontes M.V."/>
            <person name="Robinson A.J."/>
            <person name="Andreopoulos B."/>
            <person name="LaButti K."/>
            <person name="Kuo A."/>
            <person name="Mondo S."/>
            <person name="Riley R."/>
            <person name="Otillar R."/>
            <person name="Haridas S."/>
            <person name="Lipzen A."/>
            <person name="Grimwood J."/>
            <person name="Schmutz J."/>
            <person name="Clum A."/>
            <person name="Reid I.D."/>
            <person name="Moisan M.C."/>
            <person name="Butler G."/>
            <person name="Nguyen T.T.M."/>
            <person name="Dewar K."/>
            <person name="Conant G."/>
            <person name="Drula E."/>
            <person name="Henrissat B."/>
            <person name="Hansel C."/>
            <person name="Singer S."/>
            <person name="Hutchinson M.I."/>
            <person name="de Vries R.P."/>
            <person name="Natvig D.O."/>
            <person name="Powell A.J."/>
            <person name="Tsang A."/>
            <person name="Grigoriev I.V."/>
        </authorList>
    </citation>
    <scope>NUCLEOTIDE SEQUENCE [LARGE SCALE GENOMIC DNA]</scope>
    <source>
        <strain evidence="4 5">ATCC 22073</strain>
    </source>
</reference>
<feature type="compositionally biased region" description="Basic and acidic residues" evidence="2">
    <location>
        <begin position="76"/>
        <end position="89"/>
    </location>
</feature>
<feature type="compositionally biased region" description="Basic and acidic residues" evidence="2">
    <location>
        <begin position="157"/>
        <end position="166"/>
    </location>
</feature>
<evidence type="ECO:0000313" key="5">
    <source>
        <dbReference type="Proteomes" id="UP001600064"/>
    </source>
</evidence>
<protein>
    <recommendedName>
        <fullName evidence="3">Transcription factor Iwr1 domain-containing protein</fullName>
    </recommendedName>
</protein>
<evidence type="ECO:0000259" key="3">
    <source>
        <dbReference type="Pfam" id="PF08574"/>
    </source>
</evidence>
<feature type="compositionally biased region" description="Acidic residues" evidence="2">
    <location>
        <begin position="408"/>
        <end position="419"/>
    </location>
</feature>
<proteinExistence type="inferred from homology"/>
<dbReference type="InterPro" id="IPR013883">
    <property type="entry name" value="TF_Iwr1_dom"/>
</dbReference>
<feature type="region of interest" description="Disordered" evidence="2">
    <location>
        <begin position="382"/>
        <end position="476"/>
    </location>
</feature>
<evidence type="ECO:0000313" key="4">
    <source>
        <dbReference type="EMBL" id="KAL2271672.1"/>
    </source>
</evidence>
<feature type="domain" description="Transcription factor Iwr1" evidence="3">
    <location>
        <begin position="340"/>
        <end position="412"/>
    </location>
</feature>
<dbReference type="PANTHER" id="PTHR28063:SF1">
    <property type="entry name" value="RNA POLYMERASE II NUCLEAR LOCALIZATION PROTEIN IWR1"/>
    <property type="match status" value="1"/>
</dbReference>